<dbReference type="Proteomes" id="UP000289340">
    <property type="component" value="Chromosome 17"/>
</dbReference>
<dbReference type="Pfam" id="PF00582">
    <property type="entry name" value="Usp"/>
    <property type="match status" value="1"/>
</dbReference>
<dbReference type="PANTHER" id="PTHR47000">
    <property type="entry name" value="ADENINE NUCLEOTIDE ALPHA HYDROLASES-LIKE SUPERFAMILY PROTEIN"/>
    <property type="match status" value="1"/>
</dbReference>
<dbReference type="EMBL" id="QZWG01000017">
    <property type="protein sequence ID" value="RZB55858.1"/>
    <property type="molecule type" value="Genomic_DNA"/>
</dbReference>
<feature type="compositionally biased region" description="Low complexity" evidence="1">
    <location>
        <begin position="23"/>
        <end position="36"/>
    </location>
</feature>
<evidence type="ECO:0000313" key="4">
    <source>
        <dbReference type="Proteomes" id="UP000289340"/>
    </source>
</evidence>
<organism evidence="3 4">
    <name type="scientific">Glycine soja</name>
    <name type="common">Wild soybean</name>
    <dbReference type="NCBI Taxonomy" id="3848"/>
    <lineage>
        <taxon>Eukaryota</taxon>
        <taxon>Viridiplantae</taxon>
        <taxon>Streptophyta</taxon>
        <taxon>Embryophyta</taxon>
        <taxon>Tracheophyta</taxon>
        <taxon>Spermatophyta</taxon>
        <taxon>Magnoliopsida</taxon>
        <taxon>eudicotyledons</taxon>
        <taxon>Gunneridae</taxon>
        <taxon>Pentapetalae</taxon>
        <taxon>rosids</taxon>
        <taxon>fabids</taxon>
        <taxon>Fabales</taxon>
        <taxon>Fabaceae</taxon>
        <taxon>Papilionoideae</taxon>
        <taxon>50 kb inversion clade</taxon>
        <taxon>NPAAA clade</taxon>
        <taxon>indigoferoid/millettioid clade</taxon>
        <taxon>Phaseoleae</taxon>
        <taxon>Glycine</taxon>
        <taxon>Glycine subgen. Soja</taxon>
    </lineage>
</organism>
<feature type="region of interest" description="Disordered" evidence="1">
    <location>
        <begin position="23"/>
        <end position="59"/>
    </location>
</feature>
<dbReference type="SMR" id="A0A445G3U2"/>
<protein>
    <recommendedName>
        <fullName evidence="2">UspA domain-containing protein</fullName>
    </recommendedName>
</protein>
<dbReference type="AlphaFoldDB" id="A0A445G3U2"/>
<comment type="caution">
    <text evidence="3">The sequence shown here is derived from an EMBL/GenBank/DDBJ whole genome shotgun (WGS) entry which is preliminary data.</text>
</comment>
<proteinExistence type="predicted"/>
<gene>
    <name evidence="3" type="ORF">D0Y65_045224</name>
</gene>
<name>A0A445G3U2_GLYSO</name>
<keyword evidence="4" id="KW-1185">Reference proteome</keyword>
<reference evidence="3 4" key="1">
    <citation type="submission" date="2018-09" db="EMBL/GenBank/DDBJ databases">
        <title>A high-quality reference genome of wild soybean provides a powerful tool to mine soybean genomes.</title>
        <authorList>
            <person name="Xie M."/>
            <person name="Chung C.Y.L."/>
            <person name="Li M.-W."/>
            <person name="Wong F.-L."/>
            <person name="Chan T.-F."/>
            <person name="Lam H.-M."/>
        </authorList>
    </citation>
    <scope>NUCLEOTIDE SEQUENCE [LARGE SCALE GENOMIC DNA]</scope>
    <source>
        <strain evidence="4">cv. W05</strain>
        <tissue evidence="3">Hypocotyl of etiolated seedlings</tissue>
    </source>
</reference>
<feature type="domain" description="UspA" evidence="2">
    <location>
        <begin position="64"/>
        <end position="205"/>
    </location>
</feature>
<dbReference type="CDD" id="cd00293">
    <property type="entry name" value="USP-like"/>
    <property type="match status" value="1"/>
</dbReference>
<dbReference type="InterPro" id="IPR006016">
    <property type="entry name" value="UspA"/>
</dbReference>
<dbReference type="InterPro" id="IPR014729">
    <property type="entry name" value="Rossmann-like_a/b/a_fold"/>
</dbReference>
<evidence type="ECO:0000313" key="3">
    <source>
        <dbReference type="EMBL" id="RZB55858.1"/>
    </source>
</evidence>
<dbReference type="Gramene" id="XM_028353406.1">
    <property type="protein sequence ID" value="XP_028209207.1"/>
    <property type="gene ID" value="LOC114392326"/>
</dbReference>
<dbReference type="SUPFAM" id="SSF52402">
    <property type="entry name" value="Adenine nucleotide alpha hydrolases-like"/>
    <property type="match status" value="1"/>
</dbReference>
<accession>A0A445G3U2</accession>
<sequence>MGRPRIRLCFGRATPRVRAFSASSFRSKSPSSSSASIKCENRTEFSSNGGHEAGRDNRGETGNKILVVVDSSFEAKGALEWALSHTVQTQDTVVLVHVARPTREGTESGSKFNVKTYQLLLDMKSMCEMKKPGVVVNVVMLEGEEKGVAIVQEAKKQRVSLLVVGQRKQSILGCIMRRWVRRRGTRPGIVEYCIQNSPCMTIAVRRKNKKHGGYLITTKRHKNFWLLA</sequence>
<evidence type="ECO:0000259" key="2">
    <source>
        <dbReference type="Pfam" id="PF00582"/>
    </source>
</evidence>
<evidence type="ECO:0000256" key="1">
    <source>
        <dbReference type="SAM" id="MobiDB-lite"/>
    </source>
</evidence>
<dbReference type="PANTHER" id="PTHR47000:SF3">
    <property type="entry name" value="ADENINE NUCLEOTIDE ALPHA HYDROLASES-LIKE SUPERFAMILY PROTEIN"/>
    <property type="match status" value="1"/>
</dbReference>
<dbReference type="Gene3D" id="3.40.50.620">
    <property type="entry name" value="HUPs"/>
    <property type="match status" value="1"/>
</dbReference>